<organism evidence="2 3">
    <name type="scientific">Miscanthus lutarioriparius</name>
    <dbReference type="NCBI Taxonomy" id="422564"/>
    <lineage>
        <taxon>Eukaryota</taxon>
        <taxon>Viridiplantae</taxon>
        <taxon>Streptophyta</taxon>
        <taxon>Embryophyta</taxon>
        <taxon>Tracheophyta</taxon>
        <taxon>Spermatophyta</taxon>
        <taxon>Magnoliopsida</taxon>
        <taxon>Liliopsida</taxon>
        <taxon>Poales</taxon>
        <taxon>Poaceae</taxon>
        <taxon>PACMAD clade</taxon>
        <taxon>Panicoideae</taxon>
        <taxon>Andropogonodae</taxon>
        <taxon>Andropogoneae</taxon>
        <taxon>Saccharinae</taxon>
        <taxon>Miscanthus</taxon>
    </lineage>
</organism>
<evidence type="ECO:0000313" key="2">
    <source>
        <dbReference type="EMBL" id="CAD6216655.1"/>
    </source>
</evidence>
<dbReference type="InterPro" id="IPR044169">
    <property type="entry name" value="PI21"/>
</dbReference>
<keyword evidence="3" id="KW-1185">Reference proteome</keyword>
<dbReference type="InterPro" id="IPR036163">
    <property type="entry name" value="HMA_dom_sf"/>
</dbReference>
<dbReference type="GO" id="GO:0046872">
    <property type="term" value="F:metal ion binding"/>
    <property type="evidence" value="ECO:0007669"/>
    <property type="project" value="InterPro"/>
</dbReference>
<feature type="compositionally biased region" description="Basic and acidic residues" evidence="1">
    <location>
        <begin position="82"/>
        <end position="131"/>
    </location>
</feature>
<dbReference type="SUPFAM" id="SSF55008">
    <property type="entry name" value="HMA, heavy metal-associated domain"/>
    <property type="match status" value="1"/>
</dbReference>
<dbReference type="PANTHER" id="PTHR47488">
    <property type="entry name" value="HEAVY METAL TRANSPORT/DETOXIFICATION SUPERFAMILY PROTEIN"/>
    <property type="match status" value="1"/>
</dbReference>
<comment type="caution">
    <text evidence="2">The sequence shown here is derived from an EMBL/GenBank/DDBJ whole genome shotgun (WGS) entry which is preliminary data.</text>
</comment>
<dbReference type="Gene3D" id="3.30.70.100">
    <property type="match status" value="1"/>
</dbReference>
<evidence type="ECO:0000256" key="1">
    <source>
        <dbReference type="SAM" id="MobiDB-lite"/>
    </source>
</evidence>
<dbReference type="OrthoDB" id="785270at2759"/>
<sequence>MTTKDSTLIIEVDLQCEKCYKKIRKVLCKLQSKENIKKIDYENTKNKVTVVGAFDPKKLSKILRCKACDVIKDITIVKPPEEKKTEEKKPEDKKPEEKKKPAEEKKPTEDKKKPAEEKKPTEEKKGKEKAKPAAAPLSTTVNLQFANICVICYPWPCNDPAHWGGFHHQHQLPQWPPCGGGWLRRLPRRSTTTRNRPAAAVLKWAQCGGPPFCGGCAWCHGGGGGMNCWAPAQPQPQPMCCPGPSLCRGCNGCKIVRETKFSYEEYPSSACAIM</sequence>
<evidence type="ECO:0000313" key="3">
    <source>
        <dbReference type="Proteomes" id="UP000604825"/>
    </source>
</evidence>
<proteinExistence type="predicted"/>
<dbReference type="EMBL" id="CAJGYO010000003">
    <property type="protein sequence ID" value="CAD6216655.1"/>
    <property type="molecule type" value="Genomic_DNA"/>
</dbReference>
<dbReference type="AlphaFoldDB" id="A0A811N166"/>
<feature type="region of interest" description="Disordered" evidence="1">
    <location>
        <begin position="82"/>
        <end position="135"/>
    </location>
</feature>
<reference evidence="2" key="1">
    <citation type="submission" date="2020-10" db="EMBL/GenBank/DDBJ databases">
        <authorList>
            <person name="Han B."/>
            <person name="Lu T."/>
            <person name="Zhao Q."/>
            <person name="Huang X."/>
            <person name="Zhao Y."/>
        </authorList>
    </citation>
    <scope>NUCLEOTIDE SEQUENCE</scope>
</reference>
<protein>
    <submittedName>
        <fullName evidence="2">Uncharacterized protein</fullName>
    </submittedName>
</protein>
<name>A0A811N166_9POAL</name>
<gene>
    <name evidence="2" type="ORF">NCGR_LOCUS10834</name>
</gene>
<dbReference type="GO" id="GO:1900150">
    <property type="term" value="P:regulation of defense response to fungus"/>
    <property type="evidence" value="ECO:0007669"/>
    <property type="project" value="InterPro"/>
</dbReference>
<dbReference type="PANTHER" id="PTHR47488:SF2">
    <property type="entry name" value="OS07G0682000 PROTEIN"/>
    <property type="match status" value="1"/>
</dbReference>
<accession>A0A811N166</accession>
<dbReference type="Proteomes" id="UP000604825">
    <property type="component" value="Unassembled WGS sequence"/>
</dbReference>